<feature type="region of interest" description="Disordered" evidence="1">
    <location>
        <begin position="1"/>
        <end position="21"/>
    </location>
</feature>
<evidence type="ECO:0000256" key="1">
    <source>
        <dbReference type="SAM" id="MobiDB-lite"/>
    </source>
</evidence>
<proteinExistence type="predicted"/>
<evidence type="ECO:0000313" key="3">
    <source>
        <dbReference type="Proteomes" id="UP000450000"/>
    </source>
</evidence>
<dbReference type="RefSeq" id="WP_153472087.1">
    <property type="nucleotide sequence ID" value="NZ_WBOF01000010.1"/>
</dbReference>
<name>A0A6N7L5K1_9ACTN</name>
<comment type="caution">
    <text evidence="2">The sequence shown here is derived from an EMBL/GenBank/DDBJ whole genome shotgun (WGS) entry which is preliminary data.</text>
</comment>
<keyword evidence="3" id="KW-1185">Reference proteome</keyword>
<protein>
    <submittedName>
        <fullName evidence="2">Uncharacterized protein</fullName>
    </submittedName>
</protein>
<evidence type="ECO:0000313" key="2">
    <source>
        <dbReference type="EMBL" id="MQS18028.1"/>
    </source>
</evidence>
<sequence length="72" mass="7369">MADQPERPVRRPLHTGPRAAAVPKWWAARTASPGLAVEQLPLAAPAGPDVLGPGEHAGRRPLGDGPGSPPAN</sequence>
<reference evidence="2 3" key="1">
    <citation type="submission" date="2019-09" db="EMBL/GenBank/DDBJ databases">
        <title>Genome Sequences of Streptomyces kaniharaensis ATCC 21070.</title>
        <authorList>
            <person name="Zhu W."/>
            <person name="De Crecy-Lagard V."/>
            <person name="Richards N.G."/>
        </authorList>
    </citation>
    <scope>NUCLEOTIDE SEQUENCE [LARGE SCALE GENOMIC DNA]</scope>
    <source>
        <strain evidence="2 3">SF-557</strain>
    </source>
</reference>
<dbReference type="EMBL" id="WBOF01000010">
    <property type="protein sequence ID" value="MQS18028.1"/>
    <property type="molecule type" value="Genomic_DNA"/>
</dbReference>
<dbReference type="AlphaFoldDB" id="A0A6N7L5K1"/>
<accession>A0A6N7L5K1</accession>
<organism evidence="2 3">
    <name type="scientific">Streptomyces kaniharaensis</name>
    <dbReference type="NCBI Taxonomy" id="212423"/>
    <lineage>
        <taxon>Bacteria</taxon>
        <taxon>Bacillati</taxon>
        <taxon>Actinomycetota</taxon>
        <taxon>Actinomycetes</taxon>
        <taxon>Kitasatosporales</taxon>
        <taxon>Streptomycetaceae</taxon>
        <taxon>Streptomyces</taxon>
    </lineage>
</organism>
<gene>
    <name evidence="2" type="ORF">F7Q99_39035</name>
</gene>
<feature type="region of interest" description="Disordered" evidence="1">
    <location>
        <begin position="44"/>
        <end position="72"/>
    </location>
</feature>
<dbReference type="Proteomes" id="UP000450000">
    <property type="component" value="Unassembled WGS sequence"/>
</dbReference>